<feature type="region of interest" description="Disordered" evidence="1">
    <location>
        <begin position="55"/>
        <end position="166"/>
    </location>
</feature>
<accession>A0A8D8A434</accession>
<feature type="compositionally biased region" description="Basic and acidic residues" evidence="1">
    <location>
        <begin position="112"/>
        <end position="123"/>
    </location>
</feature>
<feature type="compositionally biased region" description="Basic and acidic residues" evidence="1">
    <location>
        <begin position="71"/>
        <end position="91"/>
    </location>
</feature>
<name>A0A8D8A434_CULPI</name>
<feature type="compositionally biased region" description="Low complexity" evidence="1">
    <location>
        <begin position="55"/>
        <end position="68"/>
    </location>
</feature>
<proteinExistence type="predicted"/>
<evidence type="ECO:0000256" key="2">
    <source>
        <dbReference type="SAM" id="Phobius"/>
    </source>
</evidence>
<protein>
    <submittedName>
        <fullName evidence="3">(northern house mosquito) hypothetical protein</fullName>
    </submittedName>
</protein>
<keyword evidence="2" id="KW-1133">Transmembrane helix</keyword>
<reference evidence="3" key="1">
    <citation type="submission" date="2021-05" db="EMBL/GenBank/DDBJ databases">
        <authorList>
            <person name="Alioto T."/>
            <person name="Alioto T."/>
            <person name="Gomez Garrido J."/>
        </authorList>
    </citation>
    <scope>NUCLEOTIDE SEQUENCE</scope>
</reference>
<evidence type="ECO:0000313" key="3">
    <source>
        <dbReference type="EMBL" id="CAG6447831.1"/>
    </source>
</evidence>
<evidence type="ECO:0000256" key="1">
    <source>
        <dbReference type="SAM" id="MobiDB-lite"/>
    </source>
</evidence>
<sequence length="166" mass="17265">MRLAQAPENKIESNNTARYTNQPTIHCIILLTLKCFVPVAAAASVMVMAASRQTQSSPADAQVQQPQPVRGPDRPEAAGQAEQDREGRRAEQGAVRADQPGARARQEHRRGQKEGGGVDRAREAAPGGAGQARGGGPHRGRTGRTEAHRGGAAGGGGTTRRGAPPG</sequence>
<feature type="transmembrane region" description="Helical" evidence="2">
    <location>
        <begin position="28"/>
        <end position="50"/>
    </location>
</feature>
<dbReference type="EMBL" id="HBUE01010021">
    <property type="protein sequence ID" value="CAG6447831.1"/>
    <property type="molecule type" value="Transcribed_RNA"/>
</dbReference>
<dbReference type="AlphaFoldDB" id="A0A8D8A434"/>
<keyword evidence="2" id="KW-0472">Membrane</keyword>
<organism evidence="3">
    <name type="scientific">Culex pipiens</name>
    <name type="common">House mosquito</name>
    <dbReference type="NCBI Taxonomy" id="7175"/>
    <lineage>
        <taxon>Eukaryota</taxon>
        <taxon>Metazoa</taxon>
        <taxon>Ecdysozoa</taxon>
        <taxon>Arthropoda</taxon>
        <taxon>Hexapoda</taxon>
        <taxon>Insecta</taxon>
        <taxon>Pterygota</taxon>
        <taxon>Neoptera</taxon>
        <taxon>Endopterygota</taxon>
        <taxon>Diptera</taxon>
        <taxon>Nematocera</taxon>
        <taxon>Culicoidea</taxon>
        <taxon>Culicidae</taxon>
        <taxon>Culicinae</taxon>
        <taxon>Culicini</taxon>
        <taxon>Culex</taxon>
        <taxon>Culex</taxon>
    </lineage>
</organism>
<keyword evidence="2" id="KW-0812">Transmembrane</keyword>